<dbReference type="InterPro" id="IPR015158">
    <property type="entry name" value="Bud22_dom"/>
</dbReference>
<evidence type="ECO:0000256" key="2">
    <source>
        <dbReference type="ARBA" id="ARBA00023054"/>
    </source>
</evidence>
<dbReference type="InterPro" id="IPR037393">
    <property type="entry name" value="Bud22/SRFB1"/>
</dbReference>
<dbReference type="AlphaFoldDB" id="A0A7M6DN54"/>
<evidence type="ECO:0000256" key="1">
    <source>
        <dbReference type="ARBA" id="ARBA00013459"/>
    </source>
</evidence>
<protein>
    <recommendedName>
        <fullName evidence="1">Serum response factor-binding protein 1</fullName>
    </recommendedName>
    <alternativeName>
        <fullName evidence="4">SRF-dependent transcription regulation-associated protein</fullName>
    </alternativeName>
</protein>
<feature type="compositionally biased region" description="Basic residues" evidence="5">
    <location>
        <begin position="351"/>
        <end position="365"/>
    </location>
</feature>
<keyword evidence="2" id="KW-0175">Coiled coil</keyword>
<evidence type="ECO:0000256" key="4">
    <source>
        <dbReference type="ARBA" id="ARBA00033254"/>
    </source>
</evidence>
<dbReference type="Proteomes" id="UP000594262">
    <property type="component" value="Unplaced"/>
</dbReference>
<feature type="region of interest" description="Disordered" evidence="5">
    <location>
        <begin position="221"/>
        <end position="481"/>
    </location>
</feature>
<reference evidence="7" key="1">
    <citation type="submission" date="2021-01" db="UniProtKB">
        <authorList>
            <consortium name="EnsemblMetazoa"/>
        </authorList>
    </citation>
    <scope>IDENTIFICATION</scope>
</reference>
<feature type="compositionally biased region" description="Gly residues" evidence="5">
    <location>
        <begin position="384"/>
        <end position="401"/>
    </location>
</feature>
<evidence type="ECO:0000313" key="7">
    <source>
        <dbReference type="EnsemblMetazoa" id="CLYHEMP017390.1"/>
    </source>
</evidence>
<comment type="function">
    <text evidence="3">May be involved in regulating transcriptional activation of cardiac genes during the aging process. May play a role in biosynthesis and/or processing of SLC2A4 in adipose cells.</text>
</comment>
<feature type="compositionally biased region" description="Acidic residues" evidence="5">
    <location>
        <begin position="1"/>
        <end position="11"/>
    </location>
</feature>
<feature type="compositionally biased region" description="Acidic residues" evidence="5">
    <location>
        <begin position="319"/>
        <end position="335"/>
    </location>
</feature>
<feature type="region of interest" description="Disordered" evidence="5">
    <location>
        <begin position="1"/>
        <end position="77"/>
    </location>
</feature>
<evidence type="ECO:0000313" key="8">
    <source>
        <dbReference type="Proteomes" id="UP000594262"/>
    </source>
</evidence>
<dbReference type="PANTHER" id="PTHR23325:SF1">
    <property type="entry name" value="SERUM RESPONSE FACTOR-BINDING PROTEIN 1"/>
    <property type="match status" value="1"/>
</dbReference>
<dbReference type="PANTHER" id="PTHR23325">
    <property type="entry name" value="SERUM RESPONSE FACTOR-BINDING"/>
    <property type="match status" value="1"/>
</dbReference>
<dbReference type="EnsemblMetazoa" id="CLYHEMT017390.2">
    <property type="protein sequence ID" value="CLYHEMP017390.2"/>
    <property type="gene ID" value="CLYHEMG017390"/>
</dbReference>
<evidence type="ECO:0000256" key="3">
    <source>
        <dbReference type="ARBA" id="ARBA00025646"/>
    </source>
</evidence>
<feature type="compositionally biased region" description="Low complexity" evidence="5">
    <location>
        <begin position="458"/>
        <end position="467"/>
    </location>
</feature>
<dbReference type="RefSeq" id="XP_066929133.1">
    <property type="nucleotide sequence ID" value="XM_067073032.1"/>
</dbReference>
<dbReference type="Pfam" id="PF09073">
    <property type="entry name" value="BUD22"/>
    <property type="match status" value="1"/>
</dbReference>
<feature type="compositionally biased region" description="Acidic residues" evidence="5">
    <location>
        <begin position="20"/>
        <end position="31"/>
    </location>
</feature>
<dbReference type="GeneID" id="136816711"/>
<keyword evidence="8" id="KW-1185">Reference proteome</keyword>
<sequence>MVLKEEEEEEVLQGPGSGSEENDENLTDEGDEHIIMDEQGSGDEIESADESGEDTGDDDTIAEEGEEKTPKPAELTRTEFRKLKKIGPRRQKKLIHTLFKRAKIYEIRKLTRRITTLKSAKGTDEQVAKNQRKADRLSKEIECMREFMIDKLVERSIVVFKGKAETDDAKLWESCQTPTKTNDMIQVLAESEDDHLQDIAFLRMLSSKDIVGKFQRISQGENLLSRNRKKKKKKSKGKPSKGDKAHIENDDKEENSAPKKDSIAKKINTKPKEKAQSTKANSEKVQKENKSIDKDAVSKPAKLKKMKKDSFFVDHEVEGTDSSDNESMISDEEEFTAPVKYDASNPDIRNPKKNRMGQRERKKLQDKKYGREPSDRGSSRGRGFSRGRGGQPRGGNQSRGGGRFDRGQGRGGFRGGRGRGREGFNGNTRGGMRQQASFGSKSQAVVKKVDENLHPSWQAKQKQKAQQSITGFSGTKITFDD</sequence>
<organism evidence="7 8">
    <name type="scientific">Clytia hemisphaerica</name>
    <dbReference type="NCBI Taxonomy" id="252671"/>
    <lineage>
        <taxon>Eukaryota</taxon>
        <taxon>Metazoa</taxon>
        <taxon>Cnidaria</taxon>
        <taxon>Hydrozoa</taxon>
        <taxon>Hydroidolina</taxon>
        <taxon>Leptothecata</taxon>
        <taxon>Obeliida</taxon>
        <taxon>Clytiidae</taxon>
        <taxon>Clytia</taxon>
    </lineage>
</organism>
<feature type="compositionally biased region" description="Polar residues" evidence="5">
    <location>
        <begin position="468"/>
        <end position="481"/>
    </location>
</feature>
<evidence type="ECO:0000259" key="6">
    <source>
        <dbReference type="Pfam" id="PF09073"/>
    </source>
</evidence>
<feature type="compositionally biased region" description="Acidic residues" evidence="5">
    <location>
        <begin position="40"/>
        <end position="66"/>
    </location>
</feature>
<feature type="compositionally biased region" description="Basic and acidic residues" evidence="5">
    <location>
        <begin position="366"/>
        <end position="378"/>
    </location>
</feature>
<feature type="compositionally biased region" description="Basic and acidic residues" evidence="5">
    <location>
        <begin position="67"/>
        <end position="77"/>
    </location>
</feature>
<feature type="compositionally biased region" description="Basic and acidic residues" evidence="5">
    <location>
        <begin position="240"/>
        <end position="297"/>
    </location>
</feature>
<dbReference type="EnsemblMetazoa" id="CLYHEMT017390.1">
    <property type="protein sequence ID" value="CLYHEMP017390.1"/>
    <property type="gene ID" value="CLYHEMG017390"/>
</dbReference>
<name>A0A7M6DN54_9CNID</name>
<feature type="compositionally biased region" description="Polar residues" evidence="5">
    <location>
        <begin position="434"/>
        <end position="443"/>
    </location>
</feature>
<evidence type="ECO:0000256" key="5">
    <source>
        <dbReference type="SAM" id="MobiDB-lite"/>
    </source>
</evidence>
<proteinExistence type="predicted"/>
<dbReference type="OrthoDB" id="27187at2759"/>
<feature type="compositionally biased region" description="Basic residues" evidence="5">
    <location>
        <begin position="226"/>
        <end position="239"/>
    </location>
</feature>
<accession>A0A7M6DN54</accession>
<feature type="domain" description="Bud22" evidence="6">
    <location>
        <begin position="348"/>
        <end position="480"/>
    </location>
</feature>
<feature type="compositionally biased region" description="Basic and acidic residues" evidence="5">
    <location>
        <begin position="308"/>
        <end position="318"/>
    </location>
</feature>